<keyword evidence="1" id="KW-0378">Hydrolase</keyword>
<dbReference type="SMART" id="SM00331">
    <property type="entry name" value="PP2C_SIG"/>
    <property type="match status" value="1"/>
</dbReference>
<dbReference type="InterPro" id="IPR000014">
    <property type="entry name" value="PAS"/>
</dbReference>
<name>A0ABU7FWR6_9ACTN</name>
<comment type="caution">
    <text evidence="3">The sequence shown here is derived from an EMBL/GenBank/DDBJ whole genome shotgun (WGS) entry which is preliminary data.</text>
</comment>
<dbReference type="NCBIfam" id="TIGR00229">
    <property type="entry name" value="sensory_box"/>
    <property type="match status" value="1"/>
</dbReference>
<dbReference type="SUPFAM" id="SSF81606">
    <property type="entry name" value="PP2C-like"/>
    <property type="match status" value="1"/>
</dbReference>
<feature type="domain" description="PAS" evidence="2">
    <location>
        <begin position="8"/>
        <end position="65"/>
    </location>
</feature>
<dbReference type="Pfam" id="PF00989">
    <property type="entry name" value="PAS"/>
    <property type="match status" value="1"/>
</dbReference>
<dbReference type="Pfam" id="PF01590">
    <property type="entry name" value="GAF"/>
    <property type="match status" value="1"/>
</dbReference>
<evidence type="ECO:0000313" key="4">
    <source>
        <dbReference type="Proteomes" id="UP001333996"/>
    </source>
</evidence>
<dbReference type="InterPro" id="IPR013767">
    <property type="entry name" value="PAS_fold"/>
</dbReference>
<dbReference type="InterPro" id="IPR029016">
    <property type="entry name" value="GAF-like_dom_sf"/>
</dbReference>
<dbReference type="CDD" id="cd00130">
    <property type="entry name" value="PAS"/>
    <property type="match status" value="1"/>
</dbReference>
<dbReference type="Proteomes" id="UP001333996">
    <property type="component" value="Unassembled WGS sequence"/>
</dbReference>
<dbReference type="InterPro" id="IPR013656">
    <property type="entry name" value="PAS_4"/>
</dbReference>
<dbReference type="CDD" id="cd16936">
    <property type="entry name" value="HATPase_RsbW-like"/>
    <property type="match status" value="1"/>
</dbReference>
<gene>
    <name evidence="3" type="ORF">VXC91_41865</name>
</gene>
<dbReference type="InterPro" id="IPR001932">
    <property type="entry name" value="PPM-type_phosphatase-like_dom"/>
</dbReference>
<dbReference type="Pfam" id="PF08448">
    <property type="entry name" value="PAS_4"/>
    <property type="match status" value="1"/>
</dbReference>
<dbReference type="PROSITE" id="PS50112">
    <property type="entry name" value="PAS"/>
    <property type="match status" value="1"/>
</dbReference>
<dbReference type="RefSeq" id="WP_329512599.1">
    <property type="nucleotide sequence ID" value="NZ_BAAAYZ010000128.1"/>
</dbReference>
<dbReference type="Pfam" id="PF07228">
    <property type="entry name" value="SpoIIE"/>
    <property type="match status" value="1"/>
</dbReference>
<dbReference type="Gene3D" id="3.60.40.10">
    <property type="entry name" value="PPM-type phosphatase domain"/>
    <property type="match status" value="1"/>
</dbReference>
<proteinExistence type="predicted"/>
<dbReference type="InterPro" id="IPR036890">
    <property type="entry name" value="HATPase_C_sf"/>
</dbReference>
<dbReference type="InterPro" id="IPR003018">
    <property type="entry name" value="GAF"/>
</dbReference>
<dbReference type="Gene3D" id="3.30.565.10">
    <property type="entry name" value="Histidine kinase-like ATPase, C-terminal domain"/>
    <property type="match status" value="1"/>
</dbReference>
<evidence type="ECO:0000313" key="3">
    <source>
        <dbReference type="EMBL" id="MED7828248.1"/>
    </source>
</evidence>
<dbReference type="Pfam" id="PF13581">
    <property type="entry name" value="HATPase_c_2"/>
    <property type="match status" value="1"/>
</dbReference>
<reference evidence="3" key="1">
    <citation type="submission" date="2024-01" db="EMBL/GenBank/DDBJ databases">
        <title>First draft genome sequence data of TA4-1, the type strain of Gram-positive actinobacterium Streptomyces chiangmaiensis.</title>
        <authorList>
            <person name="Yasawong M."/>
            <person name="Nantapong N."/>
        </authorList>
    </citation>
    <scope>NUCLEOTIDE SEQUENCE</scope>
    <source>
        <strain evidence="3">TA4-1</strain>
    </source>
</reference>
<dbReference type="InterPro" id="IPR003594">
    <property type="entry name" value="HATPase_dom"/>
</dbReference>
<dbReference type="SMART" id="SM00091">
    <property type="entry name" value="PAS"/>
    <property type="match status" value="2"/>
</dbReference>
<dbReference type="InterPro" id="IPR036457">
    <property type="entry name" value="PPM-type-like_dom_sf"/>
</dbReference>
<dbReference type="EMBL" id="JAYWVC010000340">
    <property type="protein sequence ID" value="MED7828248.1"/>
    <property type="molecule type" value="Genomic_DNA"/>
</dbReference>
<protein>
    <submittedName>
        <fullName evidence="3">SpoIIE family protein phosphatase</fullName>
    </submittedName>
</protein>
<dbReference type="SUPFAM" id="SSF55785">
    <property type="entry name" value="PYP-like sensor domain (PAS domain)"/>
    <property type="match status" value="2"/>
</dbReference>
<keyword evidence="4" id="KW-1185">Reference proteome</keyword>
<dbReference type="SMART" id="SM00065">
    <property type="entry name" value="GAF"/>
    <property type="match status" value="1"/>
</dbReference>
<evidence type="ECO:0000256" key="1">
    <source>
        <dbReference type="ARBA" id="ARBA00022801"/>
    </source>
</evidence>
<dbReference type="Gene3D" id="3.30.450.20">
    <property type="entry name" value="PAS domain"/>
    <property type="match status" value="2"/>
</dbReference>
<dbReference type="Gene3D" id="3.30.450.40">
    <property type="match status" value="1"/>
</dbReference>
<dbReference type="PANTHER" id="PTHR43156:SF2">
    <property type="entry name" value="STAGE II SPORULATION PROTEIN E"/>
    <property type="match status" value="1"/>
</dbReference>
<organism evidence="3 4">
    <name type="scientific">Streptomyces chiangmaiensis</name>
    <dbReference type="NCBI Taxonomy" id="766497"/>
    <lineage>
        <taxon>Bacteria</taxon>
        <taxon>Bacillati</taxon>
        <taxon>Actinomycetota</taxon>
        <taxon>Actinomycetes</taxon>
        <taxon>Kitasatosporales</taxon>
        <taxon>Streptomycetaceae</taxon>
        <taxon>Streptomyces</taxon>
    </lineage>
</organism>
<evidence type="ECO:0000259" key="2">
    <source>
        <dbReference type="PROSITE" id="PS50112"/>
    </source>
</evidence>
<dbReference type="PANTHER" id="PTHR43156">
    <property type="entry name" value="STAGE II SPORULATION PROTEIN E-RELATED"/>
    <property type="match status" value="1"/>
</dbReference>
<dbReference type="InterPro" id="IPR035965">
    <property type="entry name" value="PAS-like_dom_sf"/>
</dbReference>
<accession>A0ABU7FWR6</accession>
<dbReference type="InterPro" id="IPR052016">
    <property type="entry name" value="Bact_Sigma-Reg"/>
</dbReference>
<dbReference type="SUPFAM" id="SSF55781">
    <property type="entry name" value="GAF domain-like"/>
    <property type="match status" value="1"/>
</dbReference>
<sequence length="826" mass="89277">MGSSAETAVSEAQTAIEKVSPAIALLDAQGTVVGWSQAAQRLVGYSAAEAVGRSAGVLLVAADDRVKASQAAQESTLWGCWSDLAQVRHRDGRSIDVRLCVSSLSGQDGRDWWVVWATDKALLSTWPAAATAAVPLLAKLPRRLPIGVVIQDTHLRCVRANDTQGSWDGIPLPQRMGRRLTEAAPGTGAETLEAVMHQVLESGDPAMDVDYQALLPANVRSNRILKASFFRLDDAQGRALGVCTVSVDVTDCQRARERLAILGEASRRIGTTLDVMQTAQELADLAVPFLADYATVDLAESVPLGEEPLAHLGAEDGRIPVFRRAGLASIHPGTPESLFARGEPVFVPPTSPFTGVLRSGKSHFEPMLDTSPGTWLDHHDALAEKIREHAMHSLMVVPIHARGAVLGVAVFVRTQDPRPFEEDDLLLAEELVSWAALALDNARQYVRERSAALALQRLLHPHHPTGGSAADVAWRYLPADSYHGIGGDWFDVIPLSGARVALVVGDVVGHGINAAAKMGQLRTVMHTLADMDMPPDEVLSRLDEQVIRLTEAEADPRHPDTTTMAATCLYAVYDPVTRYCSMARAGHPPLAVIDPHGHVTFPDLPTGAPLGLELVPFESVTLELAEGSVLALYTDGLIEARDQDISAGMNRLRAALARPDLTLDDLCSSTVDTLRAKPPSDDVTLLLAQTHSLSADQVASWQFPSELAVVSRARTLATRQLTHWGLEHLAETTELIVSEMFTNAIIHGNGGCDSDRTIGLRLIRHEMLTCEVSDASHCHPLLRHPRTTDEHGRGLFLLTHLSHRWGTRHIPDGKVIWADQQLPASA</sequence>